<sequence>MRMRLFAKRLRNAKMSNVILYVILTALAVFMALPLVYIFNHAFKPLHEMFLFPPTFLVQQPTIGNFTQLFNSSTGDLVPFTRYLFNSVLISIVTIASVILVSSLAAYALAVKQFPFKALVMSLIMVSLMFAPETVAIPRYLIVSGLGITDTYFAHILPFLASPVAVFLLIQFMGQIPNELIDAAKLDGASEFGIFRKVVLPLAAPAVATIAIISFQGVWTDVEGSTLFVHDETMKTMAYYVTTLATGIAGQNISAAAGLLMFLPTFIIFLLFQRKVNETMVHSGVK</sequence>
<evidence type="ECO:0000256" key="1">
    <source>
        <dbReference type="ARBA" id="ARBA00004651"/>
    </source>
</evidence>
<dbReference type="InterPro" id="IPR035906">
    <property type="entry name" value="MetI-like_sf"/>
</dbReference>
<comment type="similarity">
    <text evidence="7">Belongs to the binding-protein-dependent transport system permease family.</text>
</comment>
<keyword evidence="4 7" id="KW-0812">Transmembrane</keyword>
<dbReference type="CDD" id="cd06261">
    <property type="entry name" value="TM_PBP2"/>
    <property type="match status" value="1"/>
</dbReference>
<organism evidence="9 10">
    <name type="scientific">Paenibacillus eucommiae</name>
    <dbReference type="NCBI Taxonomy" id="1355755"/>
    <lineage>
        <taxon>Bacteria</taxon>
        <taxon>Bacillati</taxon>
        <taxon>Bacillota</taxon>
        <taxon>Bacilli</taxon>
        <taxon>Bacillales</taxon>
        <taxon>Paenibacillaceae</taxon>
        <taxon>Paenibacillus</taxon>
    </lineage>
</organism>
<evidence type="ECO:0000313" key="9">
    <source>
        <dbReference type="EMBL" id="MBP1993612.1"/>
    </source>
</evidence>
<accession>A0ABS4J1A3</accession>
<keyword evidence="5 7" id="KW-1133">Transmembrane helix</keyword>
<dbReference type="PANTHER" id="PTHR43744:SF1">
    <property type="entry name" value="BINDING-PROTEIN-DEPENDENT TRANSPORT SYSTEMS INNER MEMBRANE COMPONENT"/>
    <property type="match status" value="1"/>
</dbReference>
<feature type="transmembrane region" description="Helical" evidence="7">
    <location>
        <begin position="239"/>
        <end position="272"/>
    </location>
</feature>
<evidence type="ECO:0000256" key="7">
    <source>
        <dbReference type="RuleBase" id="RU363032"/>
    </source>
</evidence>
<evidence type="ECO:0000256" key="4">
    <source>
        <dbReference type="ARBA" id="ARBA00022692"/>
    </source>
</evidence>
<evidence type="ECO:0000259" key="8">
    <source>
        <dbReference type="PROSITE" id="PS50928"/>
    </source>
</evidence>
<dbReference type="PROSITE" id="PS50928">
    <property type="entry name" value="ABC_TM1"/>
    <property type="match status" value="1"/>
</dbReference>
<feature type="domain" description="ABC transmembrane type-1" evidence="8">
    <location>
        <begin position="84"/>
        <end position="272"/>
    </location>
</feature>
<dbReference type="Gene3D" id="1.10.3720.10">
    <property type="entry name" value="MetI-like"/>
    <property type="match status" value="1"/>
</dbReference>
<reference evidence="9 10" key="1">
    <citation type="submission" date="2021-03" db="EMBL/GenBank/DDBJ databases">
        <title>Genomic Encyclopedia of Type Strains, Phase IV (KMG-IV): sequencing the most valuable type-strain genomes for metagenomic binning, comparative biology and taxonomic classification.</title>
        <authorList>
            <person name="Goeker M."/>
        </authorList>
    </citation>
    <scope>NUCLEOTIDE SEQUENCE [LARGE SCALE GENOMIC DNA]</scope>
    <source>
        <strain evidence="9 10">DSM 26048</strain>
    </source>
</reference>
<keyword evidence="2 7" id="KW-0813">Transport</keyword>
<feature type="transmembrane region" description="Helical" evidence="7">
    <location>
        <begin position="114"/>
        <end position="132"/>
    </location>
</feature>
<dbReference type="Pfam" id="PF00528">
    <property type="entry name" value="BPD_transp_1"/>
    <property type="match status" value="1"/>
</dbReference>
<comment type="caution">
    <text evidence="9">The sequence shown here is derived from an EMBL/GenBank/DDBJ whole genome shotgun (WGS) entry which is preliminary data.</text>
</comment>
<dbReference type="EMBL" id="JAGGLB010000020">
    <property type="protein sequence ID" value="MBP1993612.1"/>
    <property type="molecule type" value="Genomic_DNA"/>
</dbReference>
<comment type="subcellular location">
    <subcellularLocation>
        <location evidence="1 7">Cell membrane</location>
        <topology evidence="1 7">Multi-pass membrane protein</topology>
    </subcellularLocation>
</comment>
<keyword evidence="3" id="KW-1003">Cell membrane</keyword>
<name>A0ABS4J1A3_9BACL</name>
<proteinExistence type="inferred from homology"/>
<feature type="transmembrane region" description="Helical" evidence="7">
    <location>
        <begin position="152"/>
        <end position="173"/>
    </location>
</feature>
<dbReference type="Proteomes" id="UP001519287">
    <property type="component" value="Unassembled WGS sequence"/>
</dbReference>
<feature type="transmembrane region" description="Helical" evidence="7">
    <location>
        <begin position="194"/>
        <end position="219"/>
    </location>
</feature>
<feature type="transmembrane region" description="Helical" evidence="7">
    <location>
        <begin position="83"/>
        <end position="107"/>
    </location>
</feature>
<evidence type="ECO:0000256" key="3">
    <source>
        <dbReference type="ARBA" id="ARBA00022475"/>
    </source>
</evidence>
<dbReference type="InterPro" id="IPR000515">
    <property type="entry name" value="MetI-like"/>
</dbReference>
<feature type="transmembrane region" description="Helical" evidence="7">
    <location>
        <begin position="20"/>
        <end position="39"/>
    </location>
</feature>
<evidence type="ECO:0000256" key="5">
    <source>
        <dbReference type="ARBA" id="ARBA00022989"/>
    </source>
</evidence>
<protein>
    <submittedName>
        <fullName evidence="9">ABC-type glycerol-3-phosphate transport system permease component</fullName>
    </submittedName>
</protein>
<evidence type="ECO:0000256" key="6">
    <source>
        <dbReference type="ARBA" id="ARBA00023136"/>
    </source>
</evidence>
<evidence type="ECO:0000256" key="2">
    <source>
        <dbReference type="ARBA" id="ARBA00022448"/>
    </source>
</evidence>
<evidence type="ECO:0000313" key="10">
    <source>
        <dbReference type="Proteomes" id="UP001519287"/>
    </source>
</evidence>
<dbReference type="SUPFAM" id="SSF161098">
    <property type="entry name" value="MetI-like"/>
    <property type="match status" value="1"/>
</dbReference>
<keyword evidence="10" id="KW-1185">Reference proteome</keyword>
<dbReference type="RefSeq" id="WP_245375826.1">
    <property type="nucleotide sequence ID" value="NZ_JAGGLB010000020.1"/>
</dbReference>
<keyword evidence="6 7" id="KW-0472">Membrane</keyword>
<dbReference type="PANTHER" id="PTHR43744">
    <property type="entry name" value="ABC TRANSPORTER PERMEASE PROTEIN MG189-RELATED-RELATED"/>
    <property type="match status" value="1"/>
</dbReference>
<gene>
    <name evidence="9" type="ORF">J2Z66_005238</name>
</gene>